<evidence type="ECO:0000313" key="9">
    <source>
        <dbReference type="EMBL" id="AAP31838.1"/>
    </source>
</evidence>
<sequence>MNRATAVELFAGCGGLSTGLLDAGYDVRLGVDNNAPSLVAYDYNHAYRGSKSLLRDVSALRGPELLEAAGVDSIDVLSGGPPCQPFSIAGKRLGLDDPRGHLIAEFVRIVDEVRPKAVVFENVPALQTSHNGDVVRATTDALEQLGYGVRRAILNAADWGVPQARKRLILIAVRDVAEFSFPPKPTHSGDPSGSLRPYRTASDALWDLPDVNTDAAREIPNHEPTAHSPAMLKAFAGLEPGKREPKSRHDRLHPDRPGYTLRAGSGNFSPMRPIHYEFDRVISVRESARLQGFSDDFIWPDSLSRLQQYRQVGNAVPPALGEVVGRHVASILGFDLDADSAAGDPASRPNPFNFTHEERAARRARYHRGGASFGSANGASDSSEVVASIV</sequence>
<reference evidence="9" key="1">
    <citation type="submission" date="2003-03" db="EMBL/GenBank/DDBJ databases">
        <title>Method for cloning and expression of AsiSI restriction endonuclease and AsiSI methylase in E. coli.</title>
        <authorList>
            <person name="Zhu Z."/>
            <person name="Xu S.-Y."/>
        </authorList>
    </citation>
    <scope>NUCLEOTIDE SEQUENCE</scope>
    <source>
        <strain evidence="9">S</strain>
    </source>
</reference>
<keyword evidence="2 5" id="KW-0808">Transferase</keyword>
<dbReference type="CDD" id="cd00315">
    <property type="entry name" value="Cyt_C5_DNA_methylase"/>
    <property type="match status" value="1"/>
</dbReference>
<dbReference type="PRINTS" id="PR00105">
    <property type="entry name" value="C5METTRFRASE"/>
</dbReference>
<name>Q83XX0_9MICC</name>
<comment type="similarity">
    <text evidence="5 6">Belongs to the class I-like SAM-binding methyltransferase superfamily. C5-methyltransferase family.</text>
</comment>
<organism evidence="9">
    <name type="scientific">Arthrobacter sp. S</name>
    <dbReference type="NCBI Taxonomy" id="228746"/>
    <lineage>
        <taxon>Bacteria</taxon>
        <taxon>Bacillati</taxon>
        <taxon>Actinomycetota</taxon>
        <taxon>Actinomycetes</taxon>
        <taxon>Micrococcales</taxon>
        <taxon>Micrococcaceae</taxon>
        <taxon>Arthrobacter</taxon>
    </lineage>
</organism>
<evidence type="ECO:0000256" key="1">
    <source>
        <dbReference type="ARBA" id="ARBA00022603"/>
    </source>
</evidence>
<keyword evidence="1 5" id="KW-0489">Methyltransferase</keyword>
<dbReference type="Gene3D" id="3.90.120.10">
    <property type="entry name" value="DNA Methylase, subunit A, domain 2"/>
    <property type="match status" value="1"/>
</dbReference>
<dbReference type="EMBL" id="AY261807">
    <property type="protein sequence ID" value="AAP31838.1"/>
    <property type="molecule type" value="Genomic_DNA"/>
</dbReference>
<dbReference type="NCBIfam" id="TIGR00675">
    <property type="entry name" value="dcm"/>
    <property type="match status" value="1"/>
</dbReference>
<dbReference type="PANTHER" id="PTHR10629:SF52">
    <property type="entry name" value="DNA (CYTOSINE-5)-METHYLTRANSFERASE 1"/>
    <property type="match status" value="1"/>
</dbReference>
<dbReference type="InterPro" id="IPR018117">
    <property type="entry name" value="C5_DNA_meth_AS"/>
</dbReference>
<feature type="active site" evidence="5">
    <location>
        <position position="83"/>
    </location>
</feature>
<dbReference type="AlphaFoldDB" id="Q83XX0"/>
<evidence type="ECO:0000256" key="7">
    <source>
        <dbReference type="RuleBase" id="RU000417"/>
    </source>
</evidence>
<dbReference type="PANTHER" id="PTHR10629">
    <property type="entry name" value="CYTOSINE-SPECIFIC METHYLTRANSFERASE"/>
    <property type="match status" value="1"/>
</dbReference>
<proteinExistence type="inferred from homology"/>
<dbReference type="GO" id="GO:0032259">
    <property type="term" value="P:methylation"/>
    <property type="evidence" value="ECO:0007669"/>
    <property type="project" value="UniProtKB-KW"/>
</dbReference>
<evidence type="ECO:0000256" key="6">
    <source>
        <dbReference type="RuleBase" id="RU000416"/>
    </source>
</evidence>
<dbReference type="PROSITE" id="PS00094">
    <property type="entry name" value="C5_MTASE_1"/>
    <property type="match status" value="1"/>
</dbReference>
<evidence type="ECO:0000256" key="5">
    <source>
        <dbReference type="PROSITE-ProRule" id="PRU01016"/>
    </source>
</evidence>
<dbReference type="InterPro" id="IPR001525">
    <property type="entry name" value="C5_MeTfrase"/>
</dbReference>
<evidence type="ECO:0000256" key="3">
    <source>
        <dbReference type="ARBA" id="ARBA00022691"/>
    </source>
</evidence>
<accession>Q83XX0</accession>
<evidence type="ECO:0000256" key="8">
    <source>
        <dbReference type="SAM" id="MobiDB-lite"/>
    </source>
</evidence>
<gene>
    <name evidence="9" type="primary">asiSIM</name>
</gene>
<dbReference type="PROSITE" id="PS00095">
    <property type="entry name" value="C5_MTASE_2"/>
    <property type="match status" value="1"/>
</dbReference>
<dbReference type="GO" id="GO:0003886">
    <property type="term" value="F:DNA (cytosine-5-)-methyltransferase activity"/>
    <property type="evidence" value="ECO:0007669"/>
    <property type="project" value="UniProtKB-EC"/>
</dbReference>
<feature type="compositionally biased region" description="Low complexity" evidence="8">
    <location>
        <begin position="371"/>
        <end position="383"/>
    </location>
</feature>
<keyword evidence="3 5" id="KW-0949">S-adenosyl-L-methionine</keyword>
<dbReference type="Pfam" id="PF00145">
    <property type="entry name" value="DNA_methylase"/>
    <property type="match status" value="1"/>
</dbReference>
<keyword evidence="4" id="KW-0680">Restriction system</keyword>
<dbReference type="Gene3D" id="3.40.50.150">
    <property type="entry name" value="Vaccinia Virus protein VP39"/>
    <property type="match status" value="1"/>
</dbReference>
<dbReference type="SUPFAM" id="SSF53335">
    <property type="entry name" value="S-adenosyl-L-methionine-dependent methyltransferases"/>
    <property type="match status" value="1"/>
</dbReference>
<feature type="region of interest" description="Disordered" evidence="8">
    <location>
        <begin position="371"/>
        <end position="390"/>
    </location>
</feature>
<dbReference type="InterPro" id="IPR031303">
    <property type="entry name" value="C5_meth_CS"/>
</dbReference>
<feature type="region of interest" description="Disordered" evidence="8">
    <location>
        <begin position="240"/>
        <end position="266"/>
    </location>
</feature>
<evidence type="ECO:0000256" key="4">
    <source>
        <dbReference type="ARBA" id="ARBA00022747"/>
    </source>
</evidence>
<dbReference type="InterPro" id="IPR050390">
    <property type="entry name" value="C5-Methyltransferase"/>
</dbReference>
<evidence type="ECO:0000256" key="2">
    <source>
        <dbReference type="ARBA" id="ARBA00022679"/>
    </source>
</evidence>
<dbReference type="InterPro" id="IPR029063">
    <property type="entry name" value="SAM-dependent_MTases_sf"/>
</dbReference>
<protein>
    <recommendedName>
        <fullName evidence="7">Cytosine-specific methyltransferase</fullName>
        <ecNumber evidence="7">2.1.1.37</ecNumber>
    </recommendedName>
</protein>
<dbReference type="EC" id="2.1.1.37" evidence="7"/>
<comment type="catalytic activity">
    <reaction evidence="7">
        <text>a 2'-deoxycytidine in DNA + S-adenosyl-L-methionine = a 5-methyl-2'-deoxycytidine in DNA + S-adenosyl-L-homocysteine + H(+)</text>
        <dbReference type="Rhea" id="RHEA:13681"/>
        <dbReference type="Rhea" id="RHEA-COMP:11369"/>
        <dbReference type="Rhea" id="RHEA-COMP:11370"/>
        <dbReference type="ChEBI" id="CHEBI:15378"/>
        <dbReference type="ChEBI" id="CHEBI:57856"/>
        <dbReference type="ChEBI" id="CHEBI:59789"/>
        <dbReference type="ChEBI" id="CHEBI:85452"/>
        <dbReference type="ChEBI" id="CHEBI:85454"/>
        <dbReference type="EC" id="2.1.1.37"/>
    </reaction>
</comment>
<dbReference type="PROSITE" id="PS51679">
    <property type="entry name" value="SAM_MT_C5"/>
    <property type="match status" value="1"/>
</dbReference>
<dbReference type="GO" id="GO:0009307">
    <property type="term" value="P:DNA restriction-modification system"/>
    <property type="evidence" value="ECO:0007669"/>
    <property type="project" value="UniProtKB-KW"/>
</dbReference>